<protein>
    <submittedName>
        <fullName evidence="1">Uncharacterized protein</fullName>
    </submittedName>
</protein>
<keyword evidence="2" id="KW-1185">Reference proteome</keyword>
<comment type="caution">
    <text evidence="1">The sequence shown here is derived from an EMBL/GenBank/DDBJ whole genome shotgun (WGS) entry which is preliminary data.</text>
</comment>
<proteinExistence type="predicted"/>
<gene>
    <name evidence="1" type="ORF">PCOR1329_LOCUS21896</name>
</gene>
<sequence>MVDTSLGVVDFGRATGPRFPGISASCGPEGEKRGWDARVRRELDARGTAAEIRARIECNGGVRAAVAPHSDRSRDLMPGYADVRAVYACAGFQPDATSRM</sequence>
<reference evidence="1" key="1">
    <citation type="submission" date="2023-10" db="EMBL/GenBank/DDBJ databases">
        <authorList>
            <person name="Chen Y."/>
            <person name="Shah S."/>
            <person name="Dougan E. K."/>
            <person name="Thang M."/>
            <person name="Chan C."/>
        </authorList>
    </citation>
    <scope>NUCLEOTIDE SEQUENCE [LARGE SCALE GENOMIC DNA]</scope>
</reference>
<dbReference type="Proteomes" id="UP001189429">
    <property type="component" value="Unassembled WGS sequence"/>
</dbReference>
<evidence type="ECO:0000313" key="2">
    <source>
        <dbReference type="Proteomes" id="UP001189429"/>
    </source>
</evidence>
<accession>A0ABN9RLP2</accession>
<evidence type="ECO:0000313" key="1">
    <source>
        <dbReference type="EMBL" id="CAK0820085.1"/>
    </source>
</evidence>
<feature type="non-terminal residue" evidence="1">
    <location>
        <position position="100"/>
    </location>
</feature>
<organism evidence="1 2">
    <name type="scientific">Prorocentrum cordatum</name>
    <dbReference type="NCBI Taxonomy" id="2364126"/>
    <lineage>
        <taxon>Eukaryota</taxon>
        <taxon>Sar</taxon>
        <taxon>Alveolata</taxon>
        <taxon>Dinophyceae</taxon>
        <taxon>Prorocentrales</taxon>
        <taxon>Prorocentraceae</taxon>
        <taxon>Prorocentrum</taxon>
    </lineage>
</organism>
<name>A0ABN9RLP2_9DINO</name>
<dbReference type="EMBL" id="CAUYUJ010007251">
    <property type="protein sequence ID" value="CAK0820085.1"/>
    <property type="molecule type" value="Genomic_DNA"/>
</dbReference>